<dbReference type="RefSeq" id="WP_311723288.1">
    <property type="nucleotide sequence ID" value="NZ_JAVRFD010000003.1"/>
</dbReference>
<comment type="caution">
    <text evidence="2">The sequence shown here is derived from an EMBL/GenBank/DDBJ whole genome shotgun (WGS) entry which is preliminary data.</text>
</comment>
<keyword evidence="3" id="KW-1185">Reference proteome</keyword>
<proteinExistence type="predicted"/>
<sequence>MRLIRCRVAPGAARPLIGAPLLAALTVLLPLLGRCVRAATFPAAAVGCGASVTLLGFLLTARRSPAPERALVALGGAQAAFHLGYTLPAAYGAGAGHPSWEVTAGHAVTVVLAARLLGVAEVTLRPLRTLAAAARQRLALCLPGPVQALGRLPLVPVGDPGRTAVAFRAPPRRGERAPPRRRVIPRVPLSLRPVPGGGACPV</sequence>
<keyword evidence="1" id="KW-0812">Transmembrane</keyword>
<dbReference type="Proteomes" id="UP001180754">
    <property type="component" value="Unassembled WGS sequence"/>
</dbReference>
<keyword evidence="1" id="KW-0472">Membrane</keyword>
<organism evidence="2 3">
    <name type="scientific">Streptomyces lonegramiae</name>
    <dbReference type="NCBI Taxonomy" id="3075524"/>
    <lineage>
        <taxon>Bacteria</taxon>
        <taxon>Bacillati</taxon>
        <taxon>Actinomycetota</taxon>
        <taxon>Actinomycetes</taxon>
        <taxon>Kitasatosporales</taxon>
        <taxon>Streptomycetaceae</taxon>
        <taxon>Streptomyces</taxon>
    </lineage>
</organism>
<name>A0ABU2XDD7_9ACTN</name>
<accession>A0ABU2XDD7</accession>
<feature type="transmembrane region" description="Helical" evidence="1">
    <location>
        <begin position="39"/>
        <end position="59"/>
    </location>
</feature>
<reference evidence="2" key="1">
    <citation type="submission" date="2024-05" db="EMBL/GenBank/DDBJ databases">
        <title>30 novel species of actinomycetes from the DSMZ collection.</title>
        <authorList>
            <person name="Nouioui I."/>
        </authorList>
    </citation>
    <scope>NUCLEOTIDE SEQUENCE</scope>
    <source>
        <strain evidence="2">DSM 41529</strain>
    </source>
</reference>
<evidence type="ECO:0000313" key="2">
    <source>
        <dbReference type="EMBL" id="MDT0542938.1"/>
    </source>
</evidence>
<feature type="transmembrane region" description="Helical" evidence="1">
    <location>
        <begin position="12"/>
        <end position="33"/>
    </location>
</feature>
<evidence type="ECO:0000313" key="3">
    <source>
        <dbReference type="Proteomes" id="UP001180754"/>
    </source>
</evidence>
<evidence type="ECO:0008006" key="4">
    <source>
        <dbReference type="Google" id="ProtNLM"/>
    </source>
</evidence>
<protein>
    <recommendedName>
        <fullName evidence="4">Integral membrane protein</fullName>
    </recommendedName>
</protein>
<keyword evidence="1" id="KW-1133">Transmembrane helix</keyword>
<evidence type="ECO:0000256" key="1">
    <source>
        <dbReference type="SAM" id="Phobius"/>
    </source>
</evidence>
<dbReference type="EMBL" id="JAVRFD010000003">
    <property type="protein sequence ID" value="MDT0542938.1"/>
    <property type="molecule type" value="Genomic_DNA"/>
</dbReference>
<gene>
    <name evidence="2" type="ORF">RND15_09415</name>
</gene>